<feature type="signal peptide" evidence="12">
    <location>
        <begin position="1"/>
        <end position="23"/>
    </location>
</feature>
<feature type="active site" description="Charge relay system" evidence="9 10">
    <location>
        <position position="157"/>
    </location>
</feature>
<evidence type="ECO:0000256" key="10">
    <source>
        <dbReference type="PROSITE-ProRule" id="PRU01240"/>
    </source>
</evidence>
<dbReference type="Pfam" id="PF00082">
    <property type="entry name" value="Peptidase_S8"/>
    <property type="match status" value="1"/>
</dbReference>
<evidence type="ECO:0000256" key="12">
    <source>
        <dbReference type="SAM" id="SignalP"/>
    </source>
</evidence>
<gene>
    <name evidence="14" type="ORF">KAK06_18685</name>
</gene>
<feature type="active site" description="Charge relay system" evidence="9 10">
    <location>
        <position position="207"/>
    </location>
</feature>
<reference evidence="14" key="1">
    <citation type="submission" date="2021-04" db="EMBL/GenBank/DDBJ databases">
        <title>The genome sequence of Ideonella sp. 4Y11.</title>
        <authorList>
            <person name="Liu Y."/>
        </authorList>
    </citation>
    <scope>NUCLEOTIDE SEQUENCE</scope>
    <source>
        <strain evidence="14">4Y11</strain>
    </source>
</reference>
<dbReference type="InterPro" id="IPR000209">
    <property type="entry name" value="Peptidase_S8/S53_dom"/>
</dbReference>
<feature type="domain" description="Peptidase S8/S53" evidence="13">
    <location>
        <begin position="148"/>
        <end position="431"/>
    </location>
</feature>
<feature type="region of interest" description="Disordered" evidence="11">
    <location>
        <begin position="182"/>
        <end position="206"/>
    </location>
</feature>
<comment type="caution">
    <text evidence="14">The sequence shown here is derived from an EMBL/GenBank/DDBJ whole genome shotgun (WGS) entry which is preliminary data.</text>
</comment>
<protein>
    <submittedName>
        <fullName evidence="14">S8 family serine peptidase</fullName>
    </submittedName>
</protein>
<keyword evidence="15" id="KW-1185">Reference proteome</keyword>
<dbReference type="Proteomes" id="UP000678374">
    <property type="component" value="Unassembled WGS sequence"/>
</dbReference>
<sequence>MLAQIRTTLCVAALAALAAPALAGGAPMATKSALADTTDQFVVKFRDAAAADAVARHAGVQATLAKYGVSLASVEGKFLRLDRRISNIEAQKLEKELKAANPAFAEVEADLWATTQLVPNDPMWSTQWHYHEATGGINLPKALNKSMGAGVVVAVIDTGYRPHADLVANILPGYDFITNTGTANDGNGRDSDAQDPGDGCGGQSSWHGTHVAGTIAAVTDNGVGVAGVAPQAKVVPVRVLGCGGGTFSDIVDAIEWSSGGTVAGVPANTNPARVINMSLGGSGACPATLQTAINNAVGRGTVVVVAAGNSNSNAANFTPANCANVITVASVNRNGAKAWYTNTGAVVEIAAPGGDTTGNPANGVRSTLNAGVSSPGADSYAYYQGTSMAAPHVAGVAALMLANRPNWTPAQVLSKMQSTARAFPGACPSCGSGIINAAKAVPKP</sequence>
<dbReference type="PROSITE" id="PS00137">
    <property type="entry name" value="SUBTILASE_HIS"/>
    <property type="match status" value="1"/>
</dbReference>
<comment type="similarity">
    <text evidence="2 10">Belongs to the peptidase S8 family.</text>
</comment>
<dbReference type="PANTHER" id="PTHR43806">
    <property type="entry name" value="PEPTIDASE S8"/>
    <property type="match status" value="1"/>
</dbReference>
<dbReference type="GO" id="GO:0004252">
    <property type="term" value="F:serine-type endopeptidase activity"/>
    <property type="evidence" value="ECO:0007669"/>
    <property type="project" value="UniProtKB-UniRule"/>
</dbReference>
<keyword evidence="7 10" id="KW-0720">Serine protease</keyword>
<dbReference type="InterPro" id="IPR050131">
    <property type="entry name" value="Peptidase_S8_subtilisin-like"/>
</dbReference>
<evidence type="ECO:0000256" key="7">
    <source>
        <dbReference type="ARBA" id="ARBA00022825"/>
    </source>
</evidence>
<organism evidence="14 15">
    <name type="scientific">Ideonella aquatica</name>
    <dbReference type="NCBI Taxonomy" id="2824119"/>
    <lineage>
        <taxon>Bacteria</taxon>
        <taxon>Pseudomonadati</taxon>
        <taxon>Pseudomonadota</taxon>
        <taxon>Betaproteobacteria</taxon>
        <taxon>Burkholderiales</taxon>
        <taxon>Sphaerotilaceae</taxon>
        <taxon>Ideonella</taxon>
    </lineage>
</organism>
<dbReference type="CDD" id="cd07496">
    <property type="entry name" value="Peptidases_S8_13"/>
    <property type="match status" value="1"/>
</dbReference>
<evidence type="ECO:0000256" key="8">
    <source>
        <dbReference type="ARBA" id="ARBA00023145"/>
    </source>
</evidence>
<dbReference type="RefSeq" id="WP_210803663.1">
    <property type="nucleotide sequence ID" value="NZ_JAGQDE010000020.1"/>
</dbReference>
<keyword evidence="3" id="KW-0964">Secreted</keyword>
<evidence type="ECO:0000259" key="13">
    <source>
        <dbReference type="Pfam" id="PF00082"/>
    </source>
</evidence>
<proteinExistence type="inferred from homology"/>
<dbReference type="EMBL" id="JAGQDE010000020">
    <property type="protein sequence ID" value="MBQ0960989.1"/>
    <property type="molecule type" value="Genomic_DNA"/>
</dbReference>
<keyword evidence="8" id="KW-0865">Zymogen</keyword>
<dbReference type="InterPro" id="IPR022398">
    <property type="entry name" value="Peptidase_S8_His-AS"/>
</dbReference>
<keyword evidence="6 10" id="KW-0378">Hydrolase</keyword>
<feature type="chain" id="PRO_5037804464" evidence="12">
    <location>
        <begin position="24"/>
        <end position="444"/>
    </location>
</feature>
<accession>A0A941BML8</accession>
<evidence type="ECO:0000256" key="9">
    <source>
        <dbReference type="PIRSR" id="PIRSR615500-1"/>
    </source>
</evidence>
<evidence type="ECO:0000256" key="2">
    <source>
        <dbReference type="ARBA" id="ARBA00011073"/>
    </source>
</evidence>
<dbReference type="PANTHER" id="PTHR43806:SF11">
    <property type="entry name" value="CEREVISIN-RELATED"/>
    <property type="match status" value="1"/>
</dbReference>
<dbReference type="InterPro" id="IPR036852">
    <property type="entry name" value="Peptidase_S8/S53_dom_sf"/>
</dbReference>
<dbReference type="GO" id="GO:0005576">
    <property type="term" value="C:extracellular region"/>
    <property type="evidence" value="ECO:0007669"/>
    <property type="project" value="UniProtKB-SubCell"/>
</dbReference>
<dbReference type="InterPro" id="IPR034176">
    <property type="entry name" value="Peptidases_S8_13"/>
</dbReference>
<feature type="active site" description="Charge relay system" evidence="9 10">
    <location>
        <position position="387"/>
    </location>
</feature>
<dbReference type="InterPro" id="IPR023828">
    <property type="entry name" value="Peptidase_S8_Ser-AS"/>
</dbReference>
<evidence type="ECO:0000256" key="6">
    <source>
        <dbReference type="ARBA" id="ARBA00022801"/>
    </source>
</evidence>
<evidence type="ECO:0000256" key="11">
    <source>
        <dbReference type="SAM" id="MobiDB-lite"/>
    </source>
</evidence>
<dbReference type="GO" id="GO:0006508">
    <property type="term" value="P:proteolysis"/>
    <property type="evidence" value="ECO:0007669"/>
    <property type="project" value="UniProtKB-KW"/>
</dbReference>
<dbReference type="PROSITE" id="PS51892">
    <property type="entry name" value="SUBTILASE"/>
    <property type="match status" value="1"/>
</dbReference>
<dbReference type="InterPro" id="IPR015500">
    <property type="entry name" value="Peptidase_S8_subtilisin-rel"/>
</dbReference>
<dbReference type="Gene3D" id="3.40.50.200">
    <property type="entry name" value="Peptidase S8/S53 domain"/>
    <property type="match status" value="1"/>
</dbReference>
<evidence type="ECO:0000313" key="14">
    <source>
        <dbReference type="EMBL" id="MBQ0960989.1"/>
    </source>
</evidence>
<dbReference type="SUPFAM" id="SSF52743">
    <property type="entry name" value="Subtilisin-like"/>
    <property type="match status" value="1"/>
</dbReference>
<evidence type="ECO:0000256" key="4">
    <source>
        <dbReference type="ARBA" id="ARBA00022670"/>
    </source>
</evidence>
<evidence type="ECO:0000313" key="15">
    <source>
        <dbReference type="Proteomes" id="UP000678374"/>
    </source>
</evidence>
<keyword evidence="4 10" id="KW-0645">Protease</keyword>
<evidence type="ECO:0000256" key="1">
    <source>
        <dbReference type="ARBA" id="ARBA00004613"/>
    </source>
</evidence>
<dbReference type="AlphaFoldDB" id="A0A941BML8"/>
<comment type="subcellular location">
    <subcellularLocation>
        <location evidence="1">Secreted</location>
    </subcellularLocation>
</comment>
<evidence type="ECO:0000256" key="5">
    <source>
        <dbReference type="ARBA" id="ARBA00022729"/>
    </source>
</evidence>
<dbReference type="PRINTS" id="PR00723">
    <property type="entry name" value="SUBTILISIN"/>
</dbReference>
<keyword evidence="5 12" id="KW-0732">Signal</keyword>
<name>A0A941BML8_9BURK</name>
<dbReference type="PROSITE" id="PS00138">
    <property type="entry name" value="SUBTILASE_SER"/>
    <property type="match status" value="1"/>
</dbReference>
<dbReference type="FunFam" id="3.40.50.200:FF:000022">
    <property type="entry name" value="Extracellular protease"/>
    <property type="match status" value="1"/>
</dbReference>
<evidence type="ECO:0000256" key="3">
    <source>
        <dbReference type="ARBA" id="ARBA00022525"/>
    </source>
</evidence>